<evidence type="ECO:0000259" key="1">
    <source>
        <dbReference type="Pfam" id="PF19783"/>
    </source>
</evidence>
<dbReference type="RefSeq" id="WP_066853051.1">
    <property type="nucleotide sequence ID" value="NZ_JXMS01000005.1"/>
</dbReference>
<feature type="domain" description="DUF6268" evidence="1">
    <location>
        <begin position="102"/>
        <end position="291"/>
    </location>
</feature>
<proteinExistence type="predicted"/>
<name>A0A1B7XIA4_9BACT</name>
<keyword evidence="3" id="KW-1185">Reference proteome</keyword>
<comment type="caution">
    <text evidence="2">The sequence shown here is derived from an EMBL/GenBank/DDBJ whole genome shotgun (WGS) entry which is preliminary data.</text>
</comment>
<gene>
    <name evidence="2" type="ORF">SP90_04560</name>
</gene>
<dbReference type="Gene3D" id="2.40.160.20">
    <property type="match status" value="1"/>
</dbReference>
<dbReference type="InterPro" id="IPR011250">
    <property type="entry name" value="OMP/PagP_B-barrel"/>
</dbReference>
<evidence type="ECO:0000313" key="3">
    <source>
        <dbReference type="Proteomes" id="UP000091979"/>
    </source>
</evidence>
<accession>A0A1B7XIA4</accession>
<dbReference type="AlphaFoldDB" id="A0A1B7XIA4"/>
<reference evidence="2 3" key="1">
    <citation type="submission" date="2015-01" db="EMBL/GenBank/DDBJ databases">
        <title>Desulfovibrio sp. JC271 draft genome sequence.</title>
        <authorList>
            <person name="Shivani Y."/>
            <person name="Subhash Y."/>
            <person name="Sasikala C."/>
            <person name="Ramana C.V."/>
        </authorList>
    </citation>
    <scope>NUCLEOTIDE SEQUENCE [LARGE SCALE GENOMIC DNA]</scope>
    <source>
        <strain evidence="2 3">JC271</strain>
    </source>
</reference>
<dbReference type="EMBL" id="JXMS01000005">
    <property type="protein sequence ID" value="OBQ55235.1"/>
    <property type="molecule type" value="Genomic_DNA"/>
</dbReference>
<dbReference type="SUPFAM" id="SSF56925">
    <property type="entry name" value="OMPA-like"/>
    <property type="match status" value="1"/>
</dbReference>
<protein>
    <recommendedName>
        <fullName evidence="1">DUF6268 domain-containing protein</fullName>
    </recommendedName>
</protein>
<dbReference type="PATRIC" id="fig|1560234.3.peg.2863"/>
<dbReference type="Pfam" id="PF19783">
    <property type="entry name" value="DUF6268"/>
    <property type="match status" value="1"/>
</dbReference>
<sequence>MALPAVAEDTELEDEQFRNLNYDKIQEVEDDDGLGLQFSANGNYVAKSEFNNSGAAFTQGGIGFLAAYKMLSFEFQQTRYSWTDTEKLSFGRDKSHDPWKYLNSMGVGLNIPYEINDTWFLAANLGVSSNFETTITSDSMEYSAMGLVGYAITDNITLSVGGGVGRNGVKTEFMPYIGLQYADDTWLVALGFPEAIVEYTLNEEWTFRAEYGSTGGRYKLSSTSAAERNGFADIEGSFVGLYADWSITENMLITVGPEYHFARSMRLYDKDGHKVGNKSKPKNAFGGTVNLSYTF</sequence>
<evidence type="ECO:0000313" key="2">
    <source>
        <dbReference type="EMBL" id="OBQ55235.1"/>
    </source>
</evidence>
<dbReference type="Proteomes" id="UP000091979">
    <property type="component" value="Unassembled WGS sequence"/>
</dbReference>
<dbReference type="InterPro" id="IPR046235">
    <property type="entry name" value="DUF6268"/>
</dbReference>
<organism evidence="2 3">
    <name type="scientific">Halodesulfovibrio spirochaetisodalis</name>
    <dbReference type="NCBI Taxonomy" id="1560234"/>
    <lineage>
        <taxon>Bacteria</taxon>
        <taxon>Pseudomonadati</taxon>
        <taxon>Thermodesulfobacteriota</taxon>
        <taxon>Desulfovibrionia</taxon>
        <taxon>Desulfovibrionales</taxon>
        <taxon>Desulfovibrionaceae</taxon>
        <taxon>Halodesulfovibrio</taxon>
    </lineage>
</organism>